<evidence type="ECO:0000313" key="1">
    <source>
        <dbReference type="EMBL" id="EJW99533.1"/>
    </source>
</evidence>
<dbReference type="Pfam" id="PF12099">
    <property type="entry name" value="DUF3575"/>
    <property type="match status" value="1"/>
</dbReference>
<proteinExistence type="predicted"/>
<reference evidence="1" key="1">
    <citation type="journal article" date="2012" name="PLoS ONE">
        <title>Gene sets for utilization of primary and secondary nutrition supplies in the distal gut of endangered iberian lynx.</title>
        <authorList>
            <person name="Alcaide M."/>
            <person name="Messina E."/>
            <person name="Richter M."/>
            <person name="Bargiela R."/>
            <person name="Peplies J."/>
            <person name="Huws S.A."/>
            <person name="Newbold C.J."/>
            <person name="Golyshin P.N."/>
            <person name="Simon M.A."/>
            <person name="Lopez G."/>
            <person name="Yakimov M.M."/>
            <person name="Ferrer M."/>
        </authorList>
    </citation>
    <scope>NUCLEOTIDE SEQUENCE</scope>
</reference>
<dbReference type="AlphaFoldDB" id="J9FYB2"/>
<name>J9FYB2_9ZZZZ</name>
<gene>
    <name evidence="1" type="ORF">EVA_12335</name>
</gene>
<dbReference type="SUPFAM" id="SSF103515">
    <property type="entry name" value="Autotransporter"/>
    <property type="match status" value="1"/>
</dbReference>
<comment type="caution">
    <text evidence="1">The sequence shown here is derived from an EMBL/GenBank/DDBJ whole genome shotgun (WGS) entry which is preliminary data.</text>
</comment>
<dbReference type="InterPro" id="IPR036709">
    <property type="entry name" value="Autotransporte_beta_dom_sf"/>
</dbReference>
<accession>J9FYB2</accession>
<evidence type="ECO:0008006" key="2">
    <source>
        <dbReference type="Google" id="ProtNLM"/>
    </source>
</evidence>
<dbReference type="InterPro" id="IPR021958">
    <property type="entry name" value="DUF3575"/>
</dbReference>
<organism evidence="1">
    <name type="scientific">gut metagenome</name>
    <dbReference type="NCBI Taxonomy" id="749906"/>
    <lineage>
        <taxon>unclassified sequences</taxon>
        <taxon>metagenomes</taxon>
        <taxon>organismal metagenomes</taxon>
    </lineage>
</organism>
<protein>
    <recommendedName>
        <fullName evidence="2">DUF3575 domain-containing protein</fullName>
    </recommendedName>
</protein>
<sequence>MKRMLKYLVGLLCLLYLPVHSLRGQNMAVKSNLLYDATGTVNLGLEAKLAPRWSLDLSANYNAWDFPHERKWRHILIQPEVRYWLCESFNGHFFGLHAHWNKFNIAHVKMPFGLWQETRHRRFEGDLWGGGFSYGYNWPLSKYWNLEAVIGIGYARVKYKKYPCATCGRVLDEGKKNYFGPTKTAISLVYVF</sequence>
<dbReference type="EMBL" id="AMCI01003755">
    <property type="protein sequence ID" value="EJW99533.1"/>
    <property type="molecule type" value="Genomic_DNA"/>
</dbReference>